<evidence type="ECO:0000256" key="1">
    <source>
        <dbReference type="SAM" id="MobiDB-lite"/>
    </source>
</evidence>
<sequence>MTSPATARPHLFRDRREAGAVLAQHLSHYRDRADVVVLGLARGGVPVAWQVAAALNASLDVFVVRKLGAPDNPEFAVGALAPGDRIVIDDDIVRALRVAPEQLDRIIAREGRELARREAAYRGGRASLGVRGRTAILVDDGLATGASMRAAIAALRELAPARIVAAVPTAPESTCAELGQLVEEMVCATTPTPYRAVGDSYWDFTQVTDHEVGQLLDAPTTGHRPGPDPDLAALRRLTRPAPGGIPTPEAIDELVGEARIVLIGESTHGTHEFYAARAAITQYLVAEHDFRAVAAEADWPDAQRVDRFVRGRGRDARAEDALGDFERFPNWMWRNTVVRDFVGWLRAHNRAHPGDAAGFYGLDLYSMQRSVAEVIAYLDRVDPAAAARARRRYGCFDQFPDQGQSYGYAAAFGAGDSCERQVIEQLMELRDTDFRQVAADEPGLDADEAHFYAERNAATVRDAEEYYRAMFGGRTLSWNLRDTHMADTLRALDEHLTRRRGHPARIVVWAHNSHVGDSAATELADDGQITLGHLVRGLYHHRESRLIGMSTHGGTVIAADEWGGPARRFDVRPALPGSVDDLLTDVGNGPILLHCASTQPAAVAALDAPRLGRAIGVIYRPDTERHSHYYYVRPGQQFDAMIHIPQTTALRPLGPRAQRSDTTPETYPSGL</sequence>
<dbReference type="PANTHER" id="PTHR31299">
    <property type="entry name" value="ESTERASE, PUTATIVE (AFU_ORTHOLOGUE AFUA_1G05850)-RELATED"/>
    <property type="match status" value="1"/>
</dbReference>
<dbReference type="PANTHER" id="PTHR31299:SF0">
    <property type="entry name" value="ESTERASE, PUTATIVE (AFU_ORTHOLOGUE AFUA_1G05850)-RELATED"/>
    <property type="match status" value="1"/>
</dbReference>
<dbReference type="Proteomes" id="UP001139157">
    <property type="component" value="Unassembled WGS sequence"/>
</dbReference>
<feature type="region of interest" description="Disordered" evidence="1">
    <location>
        <begin position="652"/>
        <end position="671"/>
    </location>
</feature>
<dbReference type="InterPro" id="IPR007815">
    <property type="entry name" value="Emycin_Estase"/>
</dbReference>
<dbReference type="InterPro" id="IPR052036">
    <property type="entry name" value="Hydrolase/PRTase-associated"/>
</dbReference>
<feature type="compositionally biased region" description="Polar residues" evidence="1">
    <location>
        <begin position="660"/>
        <end position="671"/>
    </location>
</feature>
<dbReference type="SUPFAM" id="SSF53271">
    <property type="entry name" value="PRTase-like"/>
    <property type="match status" value="1"/>
</dbReference>
<evidence type="ECO:0000313" key="4">
    <source>
        <dbReference type="Proteomes" id="UP001139157"/>
    </source>
</evidence>
<organism evidence="3 4">
    <name type="scientific">Nocardia pulmonis</name>
    <dbReference type="NCBI Taxonomy" id="2951408"/>
    <lineage>
        <taxon>Bacteria</taxon>
        <taxon>Bacillati</taxon>
        <taxon>Actinomycetota</taxon>
        <taxon>Actinomycetes</taxon>
        <taxon>Mycobacteriales</taxon>
        <taxon>Nocardiaceae</taxon>
        <taxon>Nocardia</taxon>
    </lineage>
</organism>
<dbReference type="SUPFAM" id="SSF159501">
    <property type="entry name" value="EreA/ChaN-like"/>
    <property type="match status" value="1"/>
</dbReference>
<gene>
    <name evidence="3" type="ORF">NDR86_01405</name>
</gene>
<dbReference type="InterPro" id="IPR029057">
    <property type="entry name" value="PRTase-like"/>
</dbReference>
<dbReference type="Gene3D" id="3.30.1870.10">
    <property type="entry name" value="EreA-like, domain 2"/>
    <property type="match status" value="1"/>
</dbReference>
<dbReference type="GO" id="GO:0046677">
    <property type="term" value="P:response to antibiotic"/>
    <property type="evidence" value="ECO:0007669"/>
    <property type="project" value="InterPro"/>
</dbReference>
<evidence type="ECO:0000313" key="3">
    <source>
        <dbReference type="EMBL" id="MCM6772126.1"/>
    </source>
</evidence>
<dbReference type="InterPro" id="IPR000836">
    <property type="entry name" value="PRTase_dom"/>
</dbReference>
<dbReference type="Pfam" id="PF05139">
    <property type="entry name" value="Erythro_esteras"/>
    <property type="match status" value="1"/>
</dbReference>
<proteinExistence type="predicted"/>
<dbReference type="Gene3D" id="3.40.1660.10">
    <property type="entry name" value="EreA-like (biosynthetic domain)"/>
    <property type="match status" value="1"/>
</dbReference>
<keyword evidence="4" id="KW-1185">Reference proteome</keyword>
<dbReference type="AlphaFoldDB" id="A0A9X2E5S2"/>
<dbReference type="EMBL" id="JAMRXG010000001">
    <property type="protein sequence ID" value="MCM6772126.1"/>
    <property type="molecule type" value="Genomic_DNA"/>
</dbReference>
<dbReference type="Pfam" id="PF00156">
    <property type="entry name" value="Pribosyltran"/>
    <property type="match status" value="1"/>
</dbReference>
<evidence type="ECO:0000259" key="2">
    <source>
        <dbReference type="Pfam" id="PF00156"/>
    </source>
</evidence>
<protein>
    <submittedName>
        <fullName evidence="3">Erythromycin esterase family protein</fullName>
    </submittedName>
</protein>
<comment type="caution">
    <text evidence="3">The sequence shown here is derived from an EMBL/GenBank/DDBJ whole genome shotgun (WGS) entry which is preliminary data.</text>
</comment>
<dbReference type="CDD" id="cd06223">
    <property type="entry name" value="PRTases_typeI"/>
    <property type="match status" value="1"/>
</dbReference>
<dbReference type="Gene3D" id="1.20.1440.30">
    <property type="entry name" value="Biosynthetic Protein domain"/>
    <property type="match status" value="1"/>
</dbReference>
<reference evidence="3" key="1">
    <citation type="submission" date="2022-06" db="EMBL/GenBank/DDBJ databases">
        <title>Novel species in genus nocardia.</title>
        <authorList>
            <person name="Li F."/>
        </authorList>
    </citation>
    <scope>NUCLEOTIDE SEQUENCE</scope>
    <source>
        <strain evidence="3">CDC141</strain>
    </source>
</reference>
<name>A0A9X2E5S2_9NOCA</name>
<feature type="domain" description="Phosphoribosyltransferase" evidence="2">
    <location>
        <begin position="22"/>
        <end position="170"/>
    </location>
</feature>
<dbReference type="Gene3D" id="3.40.50.2020">
    <property type="match status" value="1"/>
</dbReference>
<accession>A0A9X2E5S2</accession>
<dbReference type="Gene3D" id="3.30.1310.20">
    <property type="entry name" value="PRTase-like"/>
    <property type="match status" value="1"/>
</dbReference>
<dbReference type="CDD" id="cd14728">
    <property type="entry name" value="Ere-like"/>
    <property type="match status" value="1"/>
</dbReference>
<dbReference type="RefSeq" id="WP_251908998.1">
    <property type="nucleotide sequence ID" value="NZ_JAMRXG010000001.1"/>
</dbReference>